<keyword evidence="3" id="KW-1185">Reference proteome</keyword>
<feature type="transmembrane region" description="Helical" evidence="1">
    <location>
        <begin position="49"/>
        <end position="70"/>
    </location>
</feature>
<organism evidence="2 3">
    <name type="scientific">uncultured phage cr12_1</name>
    <dbReference type="NCBI Taxonomy" id="2986409"/>
    <lineage>
        <taxon>Viruses</taxon>
        <taxon>Duplodnaviria</taxon>
        <taxon>Heunggongvirae</taxon>
        <taxon>Uroviricota</taxon>
        <taxon>Caudoviricetes</taxon>
        <taxon>Crassvirales</taxon>
        <taxon>Suoliviridae</taxon>
        <taxon>Bearivirinae</taxon>
        <taxon>Afonbuvirus</taxon>
        <taxon>Afonbuvirus intestinihominis</taxon>
    </lineage>
</organism>
<dbReference type="EMBL" id="MZ130492">
    <property type="protein sequence ID" value="QWM90638.1"/>
    <property type="molecule type" value="Genomic_DNA"/>
</dbReference>
<dbReference type="KEGG" id="vg:75687064"/>
<name>A0AAE7S0J8_9CAUD</name>
<proteinExistence type="predicted"/>
<reference evidence="2 3" key="1">
    <citation type="submission" date="2021-04" db="EMBL/GenBank/DDBJ databases">
        <authorList>
            <person name="Shkoporov A.N."/>
            <person name="Stockdale S.R."/>
            <person name="Guerin E."/>
            <person name="Ross R.P."/>
            <person name="Hill C."/>
        </authorList>
    </citation>
    <scope>NUCLEOTIDE SEQUENCE [LARGE SCALE GENOMIC DNA]</scope>
    <source>
        <strain evidence="3">cr12_1</strain>
    </source>
</reference>
<dbReference type="GeneID" id="75687064"/>
<evidence type="ECO:0000256" key="1">
    <source>
        <dbReference type="SAM" id="Phobius"/>
    </source>
</evidence>
<keyword evidence="1" id="KW-1133">Transmembrane helix</keyword>
<keyword evidence="1" id="KW-0472">Membrane</keyword>
<dbReference type="Proteomes" id="UP000827462">
    <property type="component" value="Segment"/>
</dbReference>
<keyword evidence="1" id="KW-0812">Transmembrane</keyword>
<sequence>MYEPEKILVQNAGIDPGVAALLQNANKGNMDPAALMAMMNNGGFGGNGGWWWIWIILIFFCWGGFGGNGFGRGSDDASRLASQLNTDTNTSLLMQAIQGNKDAISSLSNTLNCDINAVQTALNTINTSVSQIACDTKLASCEVINAITSGNANLASQLANCCCQTQRSIDSVNLNLTQMSADNKLSICQQTNTLQNAITGGFNNLLTDNTNKFNVIGAKIDAQTQMINDKFCQLEMREMQNKIDTLRAEKSALELGLSQSAQTANIVNQLRPCPVPAYLTCNPFGCNGGFTGYGYGYNDGCGCGC</sequence>
<protein>
    <submittedName>
        <fullName evidence="2">Spike protein/glycoprotein</fullName>
    </submittedName>
</protein>
<gene>
    <name evidence="2" type="primary">gp_72666</name>
</gene>
<evidence type="ECO:0000313" key="2">
    <source>
        <dbReference type="EMBL" id="QWM90638.1"/>
    </source>
</evidence>
<evidence type="ECO:0000313" key="3">
    <source>
        <dbReference type="Proteomes" id="UP000827462"/>
    </source>
</evidence>
<accession>A0AAE7S0J8</accession>
<dbReference type="RefSeq" id="YP_010509578.1">
    <property type="nucleotide sequence ID" value="NC_067210.1"/>
</dbReference>